<dbReference type="EMBL" id="JACCBD010000001">
    <property type="protein sequence ID" value="NYD28275.1"/>
    <property type="molecule type" value="Genomic_DNA"/>
</dbReference>
<reference evidence="2 3" key="1">
    <citation type="submission" date="2020-07" db="EMBL/GenBank/DDBJ databases">
        <title>Sequencing the genomes of 1000 actinobacteria strains.</title>
        <authorList>
            <person name="Klenk H.-P."/>
        </authorList>
    </citation>
    <scope>NUCLEOTIDE SEQUENCE [LARGE SCALE GENOMIC DNA]</scope>
    <source>
        <strain evidence="2 3">DSM 17380</strain>
    </source>
</reference>
<dbReference type="AlphaFoldDB" id="A0A852RAA7"/>
<evidence type="ECO:0000313" key="2">
    <source>
        <dbReference type="EMBL" id="NYD28275.1"/>
    </source>
</evidence>
<dbReference type="SUPFAM" id="SSF53474">
    <property type="entry name" value="alpha/beta-Hydrolases"/>
    <property type="match status" value="1"/>
</dbReference>
<name>A0A852RAA7_9MICO</name>
<sequence>MRSMDGLRKAYWWALDYAYAGVWQLRSFIPGPSPARFRGGEGTPVVILPGVYESWKFMLPLVRELHAEGHPVHVVPGLRRNRASVMEGARMLGSYLDEHELTGVALVAHSKGGLIAKHLLVFGDAAPRVATVVALSTPFAGSRYASYMLNRTLRALAPANATMVSLARAVEANAKIVSIFPRFDPHIPEGSLLAGAKNVEVPTAGHFRVLGDALARAEVLRSTA</sequence>
<dbReference type="InterPro" id="IPR012908">
    <property type="entry name" value="PGAP1-ab_dom-like"/>
</dbReference>
<accession>A0A852RAA7</accession>
<dbReference type="Gene3D" id="3.40.50.1820">
    <property type="entry name" value="alpha/beta hydrolase"/>
    <property type="match status" value="1"/>
</dbReference>
<keyword evidence="3" id="KW-1185">Reference proteome</keyword>
<dbReference type="Pfam" id="PF07819">
    <property type="entry name" value="PGAP1"/>
    <property type="match status" value="1"/>
</dbReference>
<evidence type="ECO:0000313" key="3">
    <source>
        <dbReference type="Proteomes" id="UP000586095"/>
    </source>
</evidence>
<dbReference type="GO" id="GO:0016788">
    <property type="term" value="F:hydrolase activity, acting on ester bonds"/>
    <property type="evidence" value="ECO:0007669"/>
    <property type="project" value="InterPro"/>
</dbReference>
<comment type="caution">
    <text evidence="2">The sequence shown here is derived from an EMBL/GenBank/DDBJ whole genome shotgun (WGS) entry which is preliminary data.</text>
</comment>
<protein>
    <submittedName>
        <fullName evidence="2">Pimeloyl-ACP methyl ester carboxylesterase</fullName>
    </submittedName>
</protein>
<feature type="domain" description="GPI inositol-deacylase PGAP1-like alpha/beta" evidence="1">
    <location>
        <begin position="97"/>
        <end position="142"/>
    </location>
</feature>
<organism evidence="2 3">
    <name type="scientific">Leucobacter aridicollis</name>
    <dbReference type="NCBI Taxonomy" id="283878"/>
    <lineage>
        <taxon>Bacteria</taxon>
        <taxon>Bacillati</taxon>
        <taxon>Actinomycetota</taxon>
        <taxon>Actinomycetes</taxon>
        <taxon>Micrococcales</taxon>
        <taxon>Microbacteriaceae</taxon>
        <taxon>Leucobacter</taxon>
    </lineage>
</organism>
<gene>
    <name evidence="2" type="ORF">BJ960_003078</name>
</gene>
<dbReference type="RefSeq" id="WP_307814518.1">
    <property type="nucleotide sequence ID" value="NZ_BAAALZ010000006.1"/>
</dbReference>
<dbReference type="PANTHER" id="PTHR37946">
    <property type="entry name" value="SLL1969 PROTEIN"/>
    <property type="match status" value="1"/>
</dbReference>
<dbReference type="PANTHER" id="PTHR37946:SF1">
    <property type="entry name" value="SLL1969 PROTEIN"/>
    <property type="match status" value="1"/>
</dbReference>
<dbReference type="InterPro" id="IPR029058">
    <property type="entry name" value="AB_hydrolase_fold"/>
</dbReference>
<proteinExistence type="predicted"/>
<evidence type="ECO:0000259" key="1">
    <source>
        <dbReference type="Pfam" id="PF07819"/>
    </source>
</evidence>
<dbReference type="Proteomes" id="UP000586095">
    <property type="component" value="Unassembled WGS sequence"/>
</dbReference>